<gene>
    <name evidence="2" type="ORF">CORC01_08415</name>
</gene>
<name>A0A1G4B4U9_9PEZI</name>
<accession>A0A1G4B4U9</accession>
<protein>
    <recommendedName>
        <fullName evidence="1">Thioesterase domain-containing protein</fullName>
    </recommendedName>
</protein>
<keyword evidence="3" id="KW-1185">Reference proteome</keyword>
<evidence type="ECO:0000313" key="3">
    <source>
        <dbReference type="Proteomes" id="UP000176998"/>
    </source>
</evidence>
<dbReference type="OrthoDB" id="506431at2759"/>
<dbReference type="CDD" id="cd03443">
    <property type="entry name" value="PaaI_thioesterase"/>
    <property type="match status" value="1"/>
</dbReference>
<dbReference type="Gene3D" id="3.10.129.10">
    <property type="entry name" value="Hotdog Thioesterase"/>
    <property type="match status" value="1"/>
</dbReference>
<dbReference type="PANTHER" id="PTHR47260:SF1">
    <property type="entry name" value="UPF0644 PROTEIN PB2B4.06"/>
    <property type="match status" value="1"/>
</dbReference>
<dbReference type="Proteomes" id="UP000176998">
    <property type="component" value="Unassembled WGS sequence"/>
</dbReference>
<sequence>MDAALFTAAATSASPSITSMRNIVPSRAVYLSPTPFSSHLIPNTSFPPPLVYIDTTQGAVVALYVLGPQLAGHPNILHGGASAALVDEVMGRAAVERLPARKVAVTVTLEVTYKAPVLLDAEGGWGVVAICAHVQTAAGRVAQVVGSVENVKTGQKLVEARGTFVEPRGL</sequence>
<evidence type="ECO:0000259" key="1">
    <source>
        <dbReference type="Pfam" id="PF03061"/>
    </source>
</evidence>
<reference evidence="2 3" key="1">
    <citation type="submission" date="2016-09" db="EMBL/GenBank/DDBJ databases">
        <authorList>
            <person name="Capua I."/>
            <person name="De Benedictis P."/>
            <person name="Joannis T."/>
            <person name="Lombin L.H."/>
            <person name="Cattoli G."/>
        </authorList>
    </citation>
    <scope>NUCLEOTIDE SEQUENCE [LARGE SCALE GENOMIC DNA]</scope>
    <source>
        <strain evidence="2 3">IMI 309357</strain>
    </source>
</reference>
<dbReference type="RefSeq" id="XP_022473503.1">
    <property type="nucleotide sequence ID" value="XM_022620046.1"/>
</dbReference>
<proteinExistence type="predicted"/>
<dbReference type="GeneID" id="34561556"/>
<evidence type="ECO:0000313" key="2">
    <source>
        <dbReference type="EMBL" id="OHE96343.1"/>
    </source>
</evidence>
<dbReference type="Pfam" id="PF03061">
    <property type="entry name" value="4HBT"/>
    <property type="match status" value="1"/>
</dbReference>
<dbReference type="EMBL" id="MJBS01000071">
    <property type="protein sequence ID" value="OHE96343.1"/>
    <property type="molecule type" value="Genomic_DNA"/>
</dbReference>
<dbReference type="InterPro" id="IPR052061">
    <property type="entry name" value="PTE-AB_protein"/>
</dbReference>
<comment type="caution">
    <text evidence="2">The sequence shown here is derived from an EMBL/GenBank/DDBJ whole genome shotgun (WGS) entry which is preliminary data.</text>
</comment>
<dbReference type="InterPro" id="IPR006683">
    <property type="entry name" value="Thioestr_dom"/>
</dbReference>
<dbReference type="PANTHER" id="PTHR47260">
    <property type="entry name" value="UPF0644 PROTEIN PB2B4.06"/>
    <property type="match status" value="1"/>
</dbReference>
<dbReference type="InterPro" id="IPR029069">
    <property type="entry name" value="HotDog_dom_sf"/>
</dbReference>
<dbReference type="SUPFAM" id="SSF54637">
    <property type="entry name" value="Thioesterase/thiol ester dehydrase-isomerase"/>
    <property type="match status" value="1"/>
</dbReference>
<organism evidence="2 3">
    <name type="scientific">Colletotrichum orchidophilum</name>
    <dbReference type="NCBI Taxonomy" id="1209926"/>
    <lineage>
        <taxon>Eukaryota</taxon>
        <taxon>Fungi</taxon>
        <taxon>Dikarya</taxon>
        <taxon>Ascomycota</taxon>
        <taxon>Pezizomycotina</taxon>
        <taxon>Sordariomycetes</taxon>
        <taxon>Hypocreomycetidae</taxon>
        <taxon>Glomerellales</taxon>
        <taxon>Glomerellaceae</taxon>
        <taxon>Colletotrichum</taxon>
    </lineage>
</organism>
<dbReference type="AlphaFoldDB" id="A0A1G4B4U9"/>
<feature type="domain" description="Thioesterase" evidence="1">
    <location>
        <begin position="75"/>
        <end position="120"/>
    </location>
</feature>